<proteinExistence type="predicted"/>
<keyword evidence="3" id="KW-1185">Reference proteome</keyword>
<dbReference type="EMBL" id="JAYMGO010000010">
    <property type="protein sequence ID" value="KAL1266945.1"/>
    <property type="molecule type" value="Genomic_DNA"/>
</dbReference>
<sequence length="663" mass="75614">MAARMTNYLLANKYSDTSCQKAGVPGFPGCVEHSAMIWDQIQTAKRNKSDLHVMWLDLENAYGSVPHQLIRFALNFFHIPSGIQSIITNYFNNLQVCYSTSEFTTGWHQVEKGIAMGCSISPILFTTAFEVILIGGRQTVRGVKSMSGQRLPALRSYMDDVTILLQTAACTNRLLKRLEELLSWARMKIKPSKSRCLSIRKGVRKDNIFFSVNGEVIPRLVDQPVKSLGRLYTAELTDKHMAASVNAQLTGGLKKIDETLLPGKFKLWCYQFTLWHRLLWPLKLCEITPTTVQKMDRKANNYIRKWLGLPRCQSSSALFGRNKLRLPMKTINLGYKQEKVRLLLKLENSPDPVIRDAKVQVRTGRKWEVTQAVQQAITRLKHQEVVGFTQHGRAGLGWTTSTKVWSKATKLERKRMIIKEVKQEEEESYRVKAISQSQQGKWTTWEAVIDRTITWADLWKLPQTRLSFLVRATYDTLPSPQNLHRWYGKEEPCQLCGHQSPSLQHILSSCKTALTQSRYGWRHDRVLTKLAEVIEARRLEVNKATTITSDRPVRFVKQGGEALSSSVRERSLLSSGSEWNLRTDLGRQLKFPQQIAITSLRPDMIPAILKDDESVGEIVLHVGVNDIRLRQTEVLKRDFSSLIETVRSKTPTTRIIVSGTLPT</sequence>
<evidence type="ECO:0000313" key="2">
    <source>
        <dbReference type="EMBL" id="KAL1266945.1"/>
    </source>
</evidence>
<dbReference type="Proteomes" id="UP001558613">
    <property type="component" value="Unassembled WGS sequence"/>
</dbReference>
<reference evidence="2 3" key="1">
    <citation type="submission" date="2023-09" db="EMBL/GenBank/DDBJ databases">
        <authorList>
            <person name="Wang M."/>
        </authorList>
    </citation>
    <scope>NUCLEOTIDE SEQUENCE [LARGE SCALE GENOMIC DNA]</scope>
    <source>
        <strain evidence="2">GT-2023</strain>
        <tissue evidence="2">Liver</tissue>
    </source>
</reference>
<accession>A0ABR3MQQ5</accession>
<organism evidence="2 3">
    <name type="scientific">Cirrhinus molitorella</name>
    <name type="common">mud carp</name>
    <dbReference type="NCBI Taxonomy" id="172907"/>
    <lineage>
        <taxon>Eukaryota</taxon>
        <taxon>Metazoa</taxon>
        <taxon>Chordata</taxon>
        <taxon>Craniata</taxon>
        <taxon>Vertebrata</taxon>
        <taxon>Euteleostomi</taxon>
        <taxon>Actinopterygii</taxon>
        <taxon>Neopterygii</taxon>
        <taxon>Teleostei</taxon>
        <taxon>Ostariophysi</taxon>
        <taxon>Cypriniformes</taxon>
        <taxon>Cyprinidae</taxon>
        <taxon>Labeoninae</taxon>
        <taxon>Labeonini</taxon>
        <taxon>Cirrhinus</taxon>
    </lineage>
</organism>
<dbReference type="SUPFAM" id="SSF52266">
    <property type="entry name" value="SGNH hydrolase"/>
    <property type="match status" value="1"/>
</dbReference>
<feature type="domain" description="Reverse transcriptase" evidence="1">
    <location>
        <begin position="1"/>
        <end position="217"/>
    </location>
</feature>
<dbReference type="Pfam" id="PF00078">
    <property type="entry name" value="RVT_1"/>
    <property type="match status" value="1"/>
</dbReference>
<dbReference type="PROSITE" id="PS50878">
    <property type="entry name" value="RT_POL"/>
    <property type="match status" value="1"/>
</dbReference>
<dbReference type="InterPro" id="IPR000477">
    <property type="entry name" value="RT_dom"/>
</dbReference>
<comment type="caution">
    <text evidence="2">The sequence shown here is derived from an EMBL/GenBank/DDBJ whole genome shotgun (WGS) entry which is preliminary data.</text>
</comment>
<gene>
    <name evidence="2" type="ORF">QQF64_002620</name>
</gene>
<name>A0ABR3MQQ5_9TELE</name>
<evidence type="ECO:0000313" key="3">
    <source>
        <dbReference type="Proteomes" id="UP001558613"/>
    </source>
</evidence>
<dbReference type="PANTHER" id="PTHR19446">
    <property type="entry name" value="REVERSE TRANSCRIPTASES"/>
    <property type="match status" value="1"/>
</dbReference>
<protein>
    <recommendedName>
        <fullName evidence="1">Reverse transcriptase domain-containing protein</fullName>
    </recommendedName>
</protein>
<evidence type="ECO:0000259" key="1">
    <source>
        <dbReference type="PROSITE" id="PS50878"/>
    </source>
</evidence>